<comment type="caution">
    <text evidence="2">The sequence shown here is derived from an EMBL/GenBank/DDBJ whole genome shotgun (WGS) entry which is preliminary data.</text>
</comment>
<sequence length="85" mass="9026">MWAGNGAGKEERSERKEQRQDNDSKQSKENGAVGENGGNLPVKAEAANDDNVIHGARAAISSPAAAFLRSVDSPPPYSMLHLADH</sequence>
<dbReference type="Proteomes" id="UP000053573">
    <property type="component" value="Unassembled WGS sequence"/>
</dbReference>
<feature type="region of interest" description="Disordered" evidence="1">
    <location>
        <begin position="1"/>
        <end position="48"/>
    </location>
</feature>
<dbReference type="AlphaFoldDB" id="A0A0H1BCJ8"/>
<evidence type="ECO:0000313" key="3">
    <source>
        <dbReference type="Proteomes" id="UP000053573"/>
    </source>
</evidence>
<feature type="compositionally biased region" description="Basic and acidic residues" evidence="1">
    <location>
        <begin position="8"/>
        <end position="28"/>
    </location>
</feature>
<protein>
    <submittedName>
        <fullName evidence="2">Uncharacterized protein</fullName>
    </submittedName>
</protein>
<dbReference type="EMBL" id="LDEV01002435">
    <property type="protein sequence ID" value="KLJ09080.1"/>
    <property type="molecule type" value="Genomic_DNA"/>
</dbReference>
<name>A0A0H1BCJ8_9EURO</name>
<proteinExistence type="predicted"/>
<gene>
    <name evidence="2" type="ORF">EMPG_09941</name>
</gene>
<evidence type="ECO:0000313" key="2">
    <source>
        <dbReference type="EMBL" id="KLJ09080.1"/>
    </source>
</evidence>
<reference evidence="3" key="1">
    <citation type="journal article" date="2015" name="PLoS Genet.">
        <title>The dynamic genome and transcriptome of the human fungal pathogen Blastomyces and close relative Emmonsia.</title>
        <authorList>
            <person name="Munoz J.F."/>
            <person name="Gauthier G.M."/>
            <person name="Desjardins C.A."/>
            <person name="Gallo J.E."/>
            <person name="Holder J."/>
            <person name="Sullivan T.D."/>
            <person name="Marty A.J."/>
            <person name="Carmen J.C."/>
            <person name="Chen Z."/>
            <person name="Ding L."/>
            <person name="Gujja S."/>
            <person name="Magrini V."/>
            <person name="Misas E."/>
            <person name="Mitreva M."/>
            <person name="Priest M."/>
            <person name="Saif S."/>
            <person name="Whiston E.A."/>
            <person name="Young S."/>
            <person name="Zeng Q."/>
            <person name="Goldman W.E."/>
            <person name="Mardis E.R."/>
            <person name="Taylor J.W."/>
            <person name="McEwen J.G."/>
            <person name="Clay O.K."/>
            <person name="Klein B.S."/>
            <person name="Cuomo C.A."/>
        </authorList>
    </citation>
    <scope>NUCLEOTIDE SEQUENCE [LARGE SCALE GENOMIC DNA]</scope>
    <source>
        <strain evidence="3">UAMH 139</strain>
    </source>
</reference>
<organism evidence="2 3">
    <name type="scientific">Blastomyces silverae</name>
    <dbReference type="NCBI Taxonomy" id="2060906"/>
    <lineage>
        <taxon>Eukaryota</taxon>
        <taxon>Fungi</taxon>
        <taxon>Dikarya</taxon>
        <taxon>Ascomycota</taxon>
        <taxon>Pezizomycotina</taxon>
        <taxon>Eurotiomycetes</taxon>
        <taxon>Eurotiomycetidae</taxon>
        <taxon>Onygenales</taxon>
        <taxon>Ajellomycetaceae</taxon>
        <taxon>Blastomyces</taxon>
    </lineage>
</organism>
<accession>A0A0H1BCJ8</accession>
<keyword evidence="3" id="KW-1185">Reference proteome</keyword>
<evidence type="ECO:0000256" key="1">
    <source>
        <dbReference type="SAM" id="MobiDB-lite"/>
    </source>
</evidence>